<protein>
    <submittedName>
        <fullName evidence="1">Uncharacterized protein</fullName>
    </submittedName>
</protein>
<gene>
    <name evidence="1" type="ORF">PXEA_LOCUS18739</name>
</gene>
<accession>A0A3S5AC31</accession>
<reference evidence="1" key="1">
    <citation type="submission" date="2018-11" db="EMBL/GenBank/DDBJ databases">
        <authorList>
            <consortium name="Pathogen Informatics"/>
        </authorList>
    </citation>
    <scope>NUCLEOTIDE SEQUENCE</scope>
</reference>
<dbReference type="AlphaFoldDB" id="A0A3S5AC31"/>
<feature type="non-terminal residue" evidence="1">
    <location>
        <position position="1"/>
    </location>
</feature>
<name>A0A3S5AC31_9PLAT</name>
<sequence length="291" mass="31108">MACWLHDCSRRLAIFSRSLQSASTSISLPDNLPCGSMPQTSPTFSIHQPGIVWLELRRLQLIAELAATNQSASSTSGVTSLWPFAGRRLSPACLLALTAPAHGRRNGPAGPTSLQTNAAIAEGRGALASPLGPSGWTGGLLLIAAIRPAAAAAAALSSLPDAVGFSNSRLIIRSFCHSEARLVRTCRQFALAALASRCLPYRFRCRLTDRAYRAATFLAMCHVIVPSFDVLLSNIFRLLGEPSVPIRTKALRCLGKIMESNHDIFLSYHGSGPLLGGHEVVGESSESNMRY</sequence>
<dbReference type="EMBL" id="CAAALY010072875">
    <property type="protein sequence ID" value="VEL25299.1"/>
    <property type="molecule type" value="Genomic_DNA"/>
</dbReference>
<evidence type="ECO:0000313" key="2">
    <source>
        <dbReference type="Proteomes" id="UP000784294"/>
    </source>
</evidence>
<evidence type="ECO:0000313" key="1">
    <source>
        <dbReference type="EMBL" id="VEL25299.1"/>
    </source>
</evidence>
<keyword evidence="2" id="KW-1185">Reference proteome</keyword>
<comment type="caution">
    <text evidence="1">The sequence shown here is derived from an EMBL/GenBank/DDBJ whole genome shotgun (WGS) entry which is preliminary data.</text>
</comment>
<proteinExistence type="predicted"/>
<dbReference type="Proteomes" id="UP000784294">
    <property type="component" value="Unassembled WGS sequence"/>
</dbReference>
<organism evidence="1 2">
    <name type="scientific">Protopolystoma xenopodis</name>
    <dbReference type="NCBI Taxonomy" id="117903"/>
    <lineage>
        <taxon>Eukaryota</taxon>
        <taxon>Metazoa</taxon>
        <taxon>Spiralia</taxon>
        <taxon>Lophotrochozoa</taxon>
        <taxon>Platyhelminthes</taxon>
        <taxon>Monogenea</taxon>
        <taxon>Polyopisthocotylea</taxon>
        <taxon>Polystomatidea</taxon>
        <taxon>Polystomatidae</taxon>
        <taxon>Protopolystoma</taxon>
    </lineage>
</organism>